<proteinExistence type="predicted"/>
<reference evidence="3 4" key="1">
    <citation type="submission" date="2014-04" db="EMBL/GenBank/DDBJ databases">
        <authorList>
            <consortium name="DOE Joint Genome Institute"/>
            <person name="Kuo A."/>
            <person name="Girlanda M."/>
            <person name="Perotto S."/>
            <person name="Kohler A."/>
            <person name="Nagy L.G."/>
            <person name="Floudas D."/>
            <person name="Copeland A."/>
            <person name="Barry K.W."/>
            <person name="Cichocki N."/>
            <person name="Veneault-Fourrey C."/>
            <person name="LaButti K."/>
            <person name="Lindquist E.A."/>
            <person name="Lipzen A."/>
            <person name="Lundell T."/>
            <person name="Morin E."/>
            <person name="Murat C."/>
            <person name="Sun H."/>
            <person name="Tunlid A."/>
            <person name="Henrissat B."/>
            <person name="Grigoriev I.V."/>
            <person name="Hibbett D.S."/>
            <person name="Martin F."/>
            <person name="Nordberg H.P."/>
            <person name="Cantor M.N."/>
            <person name="Hua S.X."/>
        </authorList>
    </citation>
    <scope>NUCLEOTIDE SEQUENCE [LARGE SCALE GENOMIC DNA]</scope>
    <source>
        <strain evidence="3 4">MUT 4182</strain>
    </source>
</reference>
<dbReference type="Proteomes" id="UP000054248">
    <property type="component" value="Unassembled WGS sequence"/>
</dbReference>
<keyword evidence="4" id="KW-1185">Reference proteome</keyword>
<keyword evidence="2" id="KW-0472">Membrane</keyword>
<evidence type="ECO:0000256" key="2">
    <source>
        <dbReference type="SAM" id="Phobius"/>
    </source>
</evidence>
<dbReference type="OrthoDB" id="3259093at2759"/>
<dbReference type="HOGENOM" id="CLU_078593_0_0_1"/>
<evidence type="ECO:0000313" key="3">
    <source>
        <dbReference type="EMBL" id="KIO31210.1"/>
    </source>
</evidence>
<feature type="transmembrane region" description="Helical" evidence="2">
    <location>
        <begin position="173"/>
        <end position="195"/>
    </location>
</feature>
<name>A0A0C3QHB1_9AGAM</name>
<feature type="transmembrane region" description="Helical" evidence="2">
    <location>
        <begin position="82"/>
        <end position="107"/>
    </location>
</feature>
<evidence type="ECO:0000313" key="4">
    <source>
        <dbReference type="Proteomes" id="UP000054248"/>
    </source>
</evidence>
<accession>A0A0C3QHB1</accession>
<reference evidence="4" key="2">
    <citation type="submission" date="2015-01" db="EMBL/GenBank/DDBJ databases">
        <title>Evolutionary Origins and Diversification of the Mycorrhizal Mutualists.</title>
        <authorList>
            <consortium name="DOE Joint Genome Institute"/>
            <consortium name="Mycorrhizal Genomics Consortium"/>
            <person name="Kohler A."/>
            <person name="Kuo A."/>
            <person name="Nagy L.G."/>
            <person name="Floudas D."/>
            <person name="Copeland A."/>
            <person name="Barry K.W."/>
            <person name="Cichocki N."/>
            <person name="Veneault-Fourrey C."/>
            <person name="LaButti K."/>
            <person name="Lindquist E.A."/>
            <person name="Lipzen A."/>
            <person name="Lundell T."/>
            <person name="Morin E."/>
            <person name="Murat C."/>
            <person name="Riley R."/>
            <person name="Ohm R."/>
            <person name="Sun H."/>
            <person name="Tunlid A."/>
            <person name="Henrissat B."/>
            <person name="Grigoriev I.V."/>
            <person name="Hibbett D.S."/>
            <person name="Martin F."/>
        </authorList>
    </citation>
    <scope>NUCLEOTIDE SEQUENCE [LARGE SCALE GENOMIC DNA]</scope>
    <source>
        <strain evidence="4">MUT 4182</strain>
    </source>
</reference>
<feature type="region of interest" description="Disordered" evidence="1">
    <location>
        <begin position="284"/>
        <end position="308"/>
    </location>
</feature>
<keyword evidence="2" id="KW-0812">Transmembrane</keyword>
<feature type="region of interest" description="Disordered" evidence="1">
    <location>
        <begin position="1"/>
        <end position="20"/>
    </location>
</feature>
<dbReference type="EMBL" id="KN822965">
    <property type="protein sequence ID" value="KIO31210.1"/>
    <property type="molecule type" value="Genomic_DNA"/>
</dbReference>
<evidence type="ECO:0000256" key="1">
    <source>
        <dbReference type="SAM" id="MobiDB-lite"/>
    </source>
</evidence>
<protein>
    <submittedName>
        <fullName evidence="3">Uncharacterized protein</fullName>
    </submittedName>
</protein>
<sequence>MSVSSTPLRGCPTKMPEDEGDSTYGQVLGYDTVPYRSFVDALSLPSTIGTAIAASAAFTILSADGILGDNSPESLEHRRNIVVLLAWSAGLYGSCATAITVCLQALYGSPSFCKLLSKKVNFRPELRTKLEPWPSWDFMRYVVAYTTVAGAYLGLVLHITGTMLLIQPFAPYAPAYLSQAMIALIFFVGAVIWAISVTLEEPHARARWRRWFRLPAPSPEQQGVQSPQIELSEQQIGTEGAAGQMQIDQITGSIPPMMDEEKGFRHTPTLVRRGTSVTLLEPTALGEDQEEEEEPWPTLDILQYSSRT</sequence>
<feature type="transmembrane region" description="Helical" evidence="2">
    <location>
        <begin position="42"/>
        <end position="61"/>
    </location>
</feature>
<dbReference type="AlphaFoldDB" id="A0A0C3QHB1"/>
<keyword evidence="2" id="KW-1133">Transmembrane helix</keyword>
<organism evidence="3 4">
    <name type="scientific">Tulasnella calospora MUT 4182</name>
    <dbReference type="NCBI Taxonomy" id="1051891"/>
    <lineage>
        <taxon>Eukaryota</taxon>
        <taxon>Fungi</taxon>
        <taxon>Dikarya</taxon>
        <taxon>Basidiomycota</taxon>
        <taxon>Agaricomycotina</taxon>
        <taxon>Agaricomycetes</taxon>
        <taxon>Cantharellales</taxon>
        <taxon>Tulasnellaceae</taxon>
        <taxon>Tulasnella</taxon>
    </lineage>
</organism>
<gene>
    <name evidence="3" type="ORF">M407DRAFT_5211</name>
</gene>
<feature type="transmembrane region" description="Helical" evidence="2">
    <location>
        <begin position="142"/>
        <end position="166"/>
    </location>
</feature>